<dbReference type="Proteomes" id="UP001066276">
    <property type="component" value="Chromosome 10"/>
</dbReference>
<evidence type="ECO:0000256" key="1">
    <source>
        <dbReference type="SAM" id="MobiDB-lite"/>
    </source>
</evidence>
<dbReference type="AlphaFoldDB" id="A0AAV7MCR1"/>
<evidence type="ECO:0000313" key="2">
    <source>
        <dbReference type="EMBL" id="KAJ1101322.1"/>
    </source>
</evidence>
<dbReference type="EMBL" id="JANPWB010000014">
    <property type="protein sequence ID" value="KAJ1101322.1"/>
    <property type="molecule type" value="Genomic_DNA"/>
</dbReference>
<comment type="caution">
    <text evidence="2">The sequence shown here is derived from an EMBL/GenBank/DDBJ whole genome shotgun (WGS) entry which is preliminary data.</text>
</comment>
<sequence length="123" mass="13492">MSRLCCGGADTRSGRVAAIDLCYTCPAVPFRFRCFQVYSLGRARRSLGFGHTRCLTVNIRPYNGRHSVCRCPSSGTAAPCPTAQGPSWSRRCSRGRSRAPTPQFRPGGPQQDIRSESGMERAH</sequence>
<feature type="region of interest" description="Disordered" evidence="1">
    <location>
        <begin position="74"/>
        <end position="123"/>
    </location>
</feature>
<protein>
    <submittedName>
        <fullName evidence="2">Uncharacterized protein</fullName>
    </submittedName>
</protein>
<gene>
    <name evidence="2" type="ORF">NDU88_006392</name>
</gene>
<reference evidence="2" key="1">
    <citation type="journal article" date="2022" name="bioRxiv">
        <title>Sequencing and chromosome-scale assembly of the giantPleurodeles waltlgenome.</title>
        <authorList>
            <person name="Brown T."/>
            <person name="Elewa A."/>
            <person name="Iarovenko S."/>
            <person name="Subramanian E."/>
            <person name="Araus A.J."/>
            <person name="Petzold A."/>
            <person name="Susuki M."/>
            <person name="Suzuki K.-i.T."/>
            <person name="Hayashi T."/>
            <person name="Toyoda A."/>
            <person name="Oliveira C."/>
            <person name="Osipova E."/>
            <person name="Leigh N.D."/>
            <person name="Simon A."/>
            <person name="Yun M.H."/>
        </authorList>
    </citation>
    <scope>NUCLEOTIDE SEQUENCE</scope>
    <source>
        <strain evidence="2">20211129_DDA</strain>
        <tissue evidence="2">Liver</tissue>
    </source>
</reference>
<organism evidence="2 3">
    <name type="scientific">Pleurodeles waltl</name>
    <name type="common">Iberian ribbed newt</name>
    <dbReference type="NCBI Taxonomy" id="8319"/>
    <lineage>
        <taxon>Eukaryota</taxon>
        <taxon>Metazoa</taxon>
        <taxon>Chordata</taxon>
        <taxon>Craniata</taxon>
        <taxon>Vertebrata</taxon>
        <taxon>Euteleostomi</taxon>
        <taxon>Amphibia</taxon>
        <taxon>Batrachia</taxon>
        <taxon>Caudata</taxon>
        <taxon>Salamandroidea</taxon>
        <taxon>Salamandridae</taxon>
        <taxon>Pleurodelinae</taxon>
        <taxon>Pleurodeles</taxon>
    </lineage>
</organism>
<evidence type="ECO:0000313" key="3">
    <source>
        <dbReference type="Proteomes" id="UP001066276"/>
    </source>
</evidence>
<name>A0AAV7MCR1_PLEWA</name>
<keyword evidence="3" id="KW-1185">Reference proteome</keyword>
<feature type="compositionally biased region" description="Basic and acidic residues" evidence="1">
    <location>
        <begin position="113"/>
        <end position="123"/>
    </location>
</feature>
<proteinExistence type="predicted"/>
<accession>A0AAV7MCR1</accession>